<gene>
    <name evidence="3" type="ORF">E0I26_06430</name>
</gene>
<evidence type="ECO:0000256" key="2">
    <source>
        <dbReference type="ARBA" id="ARBA00023125"/>
    </source>
</evidence>
<dbReference type="GO" id="GO:0003677">
    <property type="term" value="F:DNA binding"/>
    <property type="evidence" value="ECO:0007669"/>
    <property type="project" value="UniProtKB-KW"/>
</dbReference>
<keyword evidence="4" id="KW-1185">Reference proteome</keyword>
<evidence type="ECO:0000313" key="3">
    <source>
        <dbReference type="EMBL" id="TDE45580.1"/>
    </source>
</evidence>
<dbReference type="Gene3D" id="3.90.220.20">
    <property type="entry name" value="DNA methylase specificity domains"/>
    <property type="match status" value="1"/>
</dbReference>
<dbReference type="Proteomes" id="UP000294814">
    <property type="component" value="Unassembled WGS sequence"/>
</dbReference>
<dbReference type="InterPro" id="IPR044946">
    <property type="entry name" value="Restrct_endonuc_typeI_TRD_sf"/>
</dbReference>
<accession>A0A4R5FA37</accession>
<organism evidence="3 4">
    <name type="scientific">Flavobacterium rhamnosiphilum</name>
    <dbReference type="NCBI Taxonomy" id="2541724"/>
    <lineage>
        <taxon>Bacteria</taxon>
        <taxon>Pseudomonadati</taxon>
        <taxon>Bacteroidota</taxon>
        <taxon>Flavobacteriia</taxon>
        <taxon>Flavobacteriales</taxon>
        <taxon>Flavobacteriaceae</taxon>
        <taxon>Flavobacterium</taxon>
    </lineage>
</organism>
<keyword evidence="1" id="KW-0680">Restriction system</keyword>
<dbReference type="PANTHER" id="PTHR30408">
    <property type="entry name" value="TYPE-1 RESTRICTION ENZYME ECOKI SPECIFICITY PROTEIN"/>
    <property type="match status" value="1"/>
</dbReference>
<name>A0A4R5FA37_9FLAO</name>
<evidence type="ECO:0000313" key="4">
    <source>
        <dbReference type="Proteomes" id="UP000294814"/>
    </source>
</evidence>
<comment type="caution">
    <text evidence="3">The sequence shown here is derived from an EMBL/GenBank/DDBJ whole genome shotgun (WGS) entry which is preliminary data.</text>
</comment>
<reference evidence="3 4" key="1">
    <citation type="submission" date="2019-03" db="EMBL/GenBank/DDBJ databases">
        <title>Novel species of Flavobacterium.</title>
        <authorList>
            <person name="Liu Q."/>
            <person name="Xin Y.-H."/>
        </authorList>
    </citation>
    <scope>NUCLEOTIDE SEQUENCE [LARGE SCALE GENOMIC DNA]</scope>
    <source>
        <strain evidence="3 4">LB3P52</strain>
    </source>
</reference>
<dbReference type="InterPro" id="IPR052021">
    <property type="entry name" value="Type-I_RS_S_subunit"/>
</dbReference>
<sequence>MSNFKFINELVLTQNDRWLINSILTDNEELTIFPDNELISLRDVLRERKESIDPQVYSKTSFNYLGLENIQPYTGFLVDFKSKYGSAVKSRCKIFKLGDLLYSKLRPTLNKSYIVDERVNNGICSTEFLVFEIETSLIEPILLRYIISSDFVQEQVEKFIAGAALPRIQTDDFLSIKIPKIDKKYQLILSKYLKEKHQEYLDCFNKLNSYQQDLNEILLTSIKENRISEPKKK</sequence>
<proteinExistence type="predicted"/>
<dbReference type="EMBL" id="SMLG01000003">
    <property type="protein sequence ID" value="TDE45580.1"/>
    <property type="molecule type" value="Genomic_DNA"/>
</dbReference>
<keyword evidence="2" id="KW-0238">DNA-binding</keyword>
<evidence type="ECO:0000256" key="1">
    <source>
        <dbReference type="ARBA" id="ARBA00022747"/>
    </source>
</evidence>
<dbReference type="RefSeq" id="WP_131915663.1">
    <property type="nucleotide sequence ID" value="NZ_SMLG01000003.1"/>
</dbReference>
<dbReference type="OrthoDB" id="9816225at2"/>
<dbReference type="SUPFAM" id="SSF116734">
    <property type="entry name" value="DNA methylase specificity domain"/>
    <property type="match status" value="1"/>
</dbReference>
<dbReference type="AlphaFoldDB" id="A0A4R5FA37"/>
<protein>
    <recommendedName>
        <fullName evidence="5">Type I restriction modification DNA specificity domain-containing protein</fullName>
    </recommendedName>
</protein>
<evidence type="ECO:0008006" key="5">
    <source>
        <dbReference type="Google" id="ProtNLM"/>
    </source>
</evidence>
<dbReference type="PANTHER" id="PTHR30408:SF12">
    <property type="entry name" value="TYPE I RESTRICTION ENZYME MJAVIII SPECIFICITY SUBUNIT"/>
    <property type="match status" value="1"/>
</dbReference>
<dbReference type="GO" id="GO:0009307">
    <property type="term" value="P:DNA restriction-modification system"/>
    <property type="evidence" value="ECO:0007669"/>
    <property type="project" value="UniProtKB-KW"/>
</dbReference>